<evidence type="ECO:0000313" key="2">
    <source>
        <dbReference type="EMBL" id="CDH03868.1"/>
    </source>
</evidence>
<dbReference type="EMBL" id="CBSV010000261">
    <property type="protein sequence ID" value="CDH03868.1"/>
    <property type="molecule type" value="Genomic_DNA"/>
</dbReference>
<comment type="caution">
    <text evidence="2">The sequence shown here is derived from an EMBL/GenBank/DDBJ whole genome shotgun (WGS) entry which is preliminary data.</text>
</comment>
<accession>A0A077NZE5</accession>
<protein>
    <submittedName>
        <fullName evidence="2">Uncharacterized protein</fullName>
    </submittedName>
</protein>
<dbReference type="HOGENOM" id="CLU_3259928_0_0_6"/>
<keyword evidence="1" id="KW-0472">Membrane</keyword>
<reference evidence="2" key="1">
    <citation type="submission" date="2013-07" db="EMBL/GenBank/DDBJ databases">
        <title>Sub-species coevolution in mutualistic symbiosis.</title>
        <authorList>
            <person name="Murfin K."/>
            <person name="Klassen J."/>
            <person name="Lee M."/>
            <person name="Forst S."/>
            <person name="Stock P."/>
            <person name="Goodrich-Blair H."/>
        </authorList>
    </citation>
    <scope>NUCLEOTIDE SEQUENCE [LARGE SCALE GENOMIC DNA]</scope>
    <source>
        <strain evidence="2">Feltiae Moldova</strain>
    </source>
</reference>
<dbReference type="AlphaFoldDB" id="A0A077NZE5"/>
<sequence length="42" mass="4863">MIRIKIRTIFILIKLAVCYLVDFFSNLVLLTLLVIDIVILLS</sequence>
<dbReference type="Proteomes" id="UP000028487">
    <property type="component" value="Unassembled WGS sequence"/>
</dbReference>
<keyword evidence="1" id="KW-0812">Transmembrane</keyword>
<proteinExistence type="predicted"/>
<feature type="transmembrane region" description="Helical" evidence="1">
    <location>
        <begin position="12"/>
        <end position="41"/>
    </location>
</feature>
<evidence type="ECO:0000256" key="1">
    <source>
        <dbReference type="SAM" id="Phobius"/>
    </source>
</evidence>
<name>A0A077NZE5_XENBV</name>
<evidence type="ECO:0000313" key="3">
    <source>
        <dbReference type="Proteomes" id="UP000028487"/>
    </source>
</evidence>
<gene>
    <name evidence="2" type="ORF">XBFM1_860062</name>
</gene>
<organism evidence="2 3">
    <name type="scientific">Xenorhabdus bovienii str. feltiae Moldova</name>
    <dbReference type="NCBI Taxonomy" id="1398200"/>
    <lineage>
        <taxon>Bacteria</taxon>
        <taxon>Pseudomonadati</taxon>
        <taxon>Pseudomonadota</taxon>
        <taxon>Gammaproteobacteria</taxon>
        <taxon>Enterobacterales</taxon>
        <taxon>Morganellaceae</taxon>
        <taxon>Xenorhabdus</taxon>
    </lineage>
</organism>
<keyword evidence="1" id="KW-1133">Transmembrane helix</keyword>